<evidence type="ECO:0000313" key="14">
    <source>
        <dbReference type="Proteomes" id="UP001424459"/>
    </source>
</evidence>
<feature type="transmembrane region" description="Helical" evidence="12">
    <location>
        <begin position="261"/>
        <end position="279"/>
    </location>
</feature>
<comment type="catalytic activity">
    <reaction evidence="11">
        <text>Fe(II)-heme o + 2 A + H2O = Fe(II)-heme a + 2 AH2</text>
        <dbReference type="Rhea" id="RHEA:63388"/>
        <dbReference type="ChEBI" id="CHEBI:13193"/>
        <dbReference type="ChEBI" id="CHEBI:15377"/>
        <dbReference type="ChEBI" id="CHEBI:17499"/>
        <dbReference type="ChEBI" id="CHEBI:60530"/>
        <dbReference type="ChEBI" id="CHEBI:61715"/>
        <dbReference type="EC" id="1.17.99.9"/>
    </reaction>
    <physiologicalReaction direction="left-to-right" evidence="11">
        <dbReference type="Rhea" id="RHEA:63389"/>
    </physiologicalReaction>
</comment>
<comment type="subunit">
    <text evidence="12">Interacts with CtaB.</text>
</comment>
<evidence type="ECO:0000256" key="4">
    <source>
        <dbReference type="ARBA" id="ARBA00022723"/>
    </source>
</evidence>
<evidence type="ECO:0000256" key="10">
    <source>
        <dbReference type="ARBA" id="ARBA00044501"/>
    </source>
</evidence>
<comment type="function">
    <text evidence="12">Catalyzes the conversion of heme O to heme A by two successive hydroxylations of the methyl group at C8. The first hydroxylation forms heme I, the second hydroxylation results in an unstable dihydroxymethyl group, which spontaneously dehydrates, resulting in the formyl group of heme A.</text>
</comment>
<dbReference type="EMBL" id="BAABBR010000001">
    <property type="protein sequence ID" value="GAA4041536.1"/>
    <property type="molecule type" value="Genomic_DNA"/>
</dbReference>
<dbReference type="EC" id="1.17.99.9" evidence="12"/>
<dbReference type="HAMAP" id="MF_01665">
    <property type="entry name" value="HemeA_synth_type2"/>
    <property type="match status" value="1"/>
</dbReference>
<keyword evidence="3 12" id="KW-0812">Transmembrane</keyword>
<evidence type="ECO:0000256" key="3">
    <source>
        <dbReference type="ARBA" id="ARBA00022692"/>
    </source>
</evidence>
<comment type="caution">
    <text evidence="13">The sequence shown here is derived from an EMBL/GenBank/DDBJ whole genome shotgun (WGS) entry which is preliminary data.</text>
</comment>
<proteinExistence type="inferred from homology"/>
<dbReference type="InterPro" id="IPR023754">
    <property type="entry name" value="HemeA_Synthase_type2"/>
</dbReference>
<name>A0ABP7UED8_9SPHN</name>
<comment type="pathway">
    <text evidence="10 12">Porphyrin-containing compound metabolism; heme A biosynthesis; heme A from heme O: step 1/1.</text>
</comment>
<feature type="binding site" description="axial binding residue" evidence="12">
    <location>
        <position position="320"/>
    </location>
    <ligand>
        <name>heme</name>
        <dbReference type="ChEBI" id="CHEBI:30413"/>
    </ligand>
    <ligandPart>
        <name>Fe</name>
        <dbReference type="ChEBI" id="CHEBI:18248"/>
    </ligandPart>
</feature>
<evidence type="ECO:0000256" key="11">
    <source>
        <dbReference type="ARBA" id="ARBA00048044"/>
    </source>
</evidence>
<dbReference type="Proteomes" id="UP001424459">
    <property type="component" value="Unassembled WGS sequence"/>
</dbReference>
<feature type="transmembrane region" description="Helical" evidence="12">
    <location>
        <begin position="166"/>
        <end position="185"/>
    </location>
</feature>
<feature type="transmembrane region" description="Helical" evidence="12">
    <location>
        <begin position="197"/>
        <end position="219"/>
    </location>
</feature>
<keyword evidence="14" id="KW-1185">Reference proteome</keyword>
<feature type="transmembrane region" description="Helical" evidence="12">
    <location>
        <begin position="318"/>
        <end position="335"/>
    </location>
</feature>
<evidence type="ECO:0000313" key="13">
    <source>
        <dbReference type="EMBL" id="GAA4041536.1"/>
    </source>
</evidence>
<feature type="transmembrane region" description="Helical" evidence="12">
    <location>
        <begin position="21"/>
        <end position="41"/>
    </location>
</feature>
<comment type="cofactor">
    <cofactor evidence="1 12">
        <name>heme b</name>
        <dbReference type="ChEBI" id="CHEBI:60344"/>
    </cofactor>
</comment>
<keyword evidence="8 12" id="KW-0350">Heme biosynthesis</keyword>
<comment type="similarity">
    <text evidence="12">Belongs to the COX15/CtaA family. Type 2 subfamily.</text>
</comment>
<evidence type="ECO:0000256" key="5">
    <source>
        <dbReference type="ARBA" id="ARBA00022989"/>
    </source>
</evidence>
<evidence type="ECO:0000256" key="6">
    <source>
        <dbReference type="ARBA" id="ARBA00023002"/>
    </source>
</evidence>
<evidence type="ECO:0000256" key="2">
    <source>
        <dbReference type="ARBA" id="ARBA00004141"/>
    </source>
</evidence>
<evidence type="ECO:0000256" key="7">
    <source>
        <dbReference type="ARBA" id="ARBA00023004"/>
    </source>
</evidence>
<accession>A0ABP7UED8</accession>
<evidence type="ECO:0000256" key="12">
    <source>
        <dbReference type="HAMAP-Rule" id="MF_01665"/>
    </source>
</evidence>
<evidence type="ECO:0000256" key="1">
    <source>
        <dbReference type="ARBA" id="ARBA00001970"/>
    </source>
</evidence>
<gene>
    <name evidence="12" type="primary">ctaA</name>
    <name evidence="13" type="ORF">GCM10022281_23250</name>
</gene>
<protein>
    <recommendedName>
        <fullName evidence="12">Heme A synthase</fullName>
        <shortName evidence="12">HAS</shortName>
        <ecNumber evidence="12">1.17.99.9</ecNumber>
    </recommendedName>
    <alternativeName>
        <fullName evidence="12">Cytochrome aa3-controlling protein</fullName>
    </alternativeName>
</protein>
<evidence type="ECO:0000256" key="9">
    <source>
        <dbReference type="ARBA" id="ARBA00023136"/>
    </source>
</evidence>
<keyword evidence="9 12" id="KW-0472">Membrane</keyword>
<reference evidence="14" key="1">
    <citation type="journal article" date="2019" name="Int. J. Syst. Evol. Microbiol.">
        <title>The Global Catalogue of Microorganisms (GCM) 10K type strain sequencing project: providing services to taxonomists for standard genome sequencing and annotation.</title>
        <authorList>
            <consortium name="The Broad Institute Genomics Platform"/>
            <consortium name="The Broad Institute Genome Sequencing Center for Infectious Disease"/>
            <person name="Wu L."/>
            <person name="Ma J."/>
        </authorList>
    </citation>
    <scope>NUCLEOTIDE SEQUENCE [LARGE SCALE GENOMIC DNA]</scope>
    <source>
        <strain evidence="14">JCM 17564</strain>
    </source>
</reference>
<feature type="transmembrane region" description="Helical" evidence="12">
    <location>
        <begin position="103"/>
        <end position="121"/>
    </location>
</feature>
<keyword evidence="7 12" id="KW-0408">Iron</keyword>
<feature type="binding site" description="axial binding residue" evidence="12">
    <location>
        <position position="263"/>
    </location>
    <ligand>
        <name>heme</name>
        <dbReference type="ChEBI" id="CHEBI:30413"/>
    </ligand>
    <ligandPart>
        <name>Fe</name>
        <dbReference type="ChEBI" id="CHEBI:18248"/>
    </ligandPart>
</feature>
<dbReference type="Pfam" id="PF02628">
    <property type="entry name" value="COX15-CtaA"/>
    <property type="match status" value="1"/>
</dbReference>
<keyword evidence="5 12" id="KW-1133">Transmembrane helix</keyword>
<comment type="subcellular location">
    <subcellularLocation>
        <location evidence="12">Cell membrane</location>
        <topology evidence="12">Multi-pass membrane protein</topology>
    </subcellularLocation>
    <subcellularLocation>
        <location evidence="2">Membrane</location>
        <topology evidence="2">Multi-pass membrane protein</topology>
    </subcellularLocation>
</comment>
<dbReference type="InterPro" id="IPR003780">
    <property type="entry name" value="COX15/CtaA_fam"/>
</dbReference>
<evidence type="ECO:0000256" key="8">
    <source>
        <dbReference type="ARBA" id="ARBA00023133"/>
    </source>
</evidence>
<feature type="transmembrane region" description="Helical" evidence="12">
    <location>
        <begin position="133"/>
        <end position="151"/>
    </location>
</feature>
<feature type="transmembrane region" description="Helical" evidence="12">
    <location>
        <begin position="291"/>
        <end position="312"/>
    </location>
</feature>
<organism evidence="13 14">
    <name type="scientific">Sphingomonas rosea</name>
    <dbReference type="NCBI Taxonomy" id="335605"/>
    <lineage>
        <taxon>Bacteria</taxon>
        <taxon>Pseudomonadati</taxon>
        <taxon>Pseudomonadota</taxon>
        <taxon>Alphaproteobacteria</taxon>
        <taxon>Sphingomonadales</taxon>
        <taxon>Sphingomonadaceae</taxon>
        <taxon>Sphingomonas</taxon>
    </lineage>
</organism>
<keyword evidence="12" id="KW-1003">Cell membrane</keyword>
<keyword evidence="4 12" id="KW-0479">Metal-binding</keyword>
<dbReference type="PANTHER" id="PTHR23289:SF2">
    <property type="entry name" value="CYTOCHROME C OXIDASE ASSEMBLY PROTEIN COX15 HOMOLOG"/>
    <property type="match status" value="1"/>
</dbReference>
<sequence length="363" mass="39557">MAGMIAAPALSRARPRAVSNWLLTICVLIFAMVVVGGITRLTESGLSITEWKPITGAIPPLTQAQWEHQFQLYQRIPEYQQLNRGMTLTEFKNIFFWEWVHRQLGRVIGLVALLPLIWFAARKAIPAGYGWRTAIIFLGVCVQGAIGWWMVASGLSERTDVSHVRLAVHLLTALLIFAYTLWTALDLRSPEAQPRRIPTIGLWTLGALFVQLLFGAYVAGLDAGYAFSTWPLMGSELYPVGAPWLEPALRNFVDNPITVQFIHRWWAFVVLAFAVVLARRVKRAGGRRESILVHAAIGTQILLGIATLLTGVALHVAVAHQATAALLLASIVAAAHRLASASASPVENGMGATPLVPGAVAGR</sequence>
<keyword evidence="6 12" id="KW-0560">Oxidoreductase</keyword>
<dbReference type="PANTHER" id="PTHR23289">
    <property type="entry name" value="CYTOCHROME C OXIDASE ASSEMBLY PROTEIN COX15"/>
    <property type="match status" value="1"/>
</dbReference>